<reference evidence="1" key="1">
    <citation type="submission" date="2021-01" db="EMBL/GenBank/DDBJ databases">
        <authorList>
            <person name="Corre E."/>
            <person name="Pelletier E."/>
            <person name="Niang G."/>
            <person name="Scheremetjew M."/>
            <person name="Finn R."/>
            <person name="Kale V."/>
            <person name="Holt S."/>
            <person name="Cochrane G."/>
            <person name="Meng A."/>
            <person name="Brown T."/>
            <person name="Cohen L."/>
        </authorList>
    </citation>
    <scope>NUCLEOTIDE SEQUENCE</scope>
    <source>
        <strain evidence="1">SoJaBio B1-5/56/2</strain>
    </source>
</reference>
<evidence type="ECO:0000313" key="1">
    <source>
        <dbReference type="EMBL" id="CAE2324956.1"/>
    </source>
</evidence>
<organism evidence="1">
    <name type="scientific">Paramoeba aestuarina</name>
    <dbReference type="NCBI Taxonomy" id="180227"/>
    <lineage>
        <taxon>Eukaryota</taxon>
        <taxon>Amoebozoa</taxon>
        <taxon>Discosea</taxon>
        <taxon>Flabellinia</taxon>
        <taxon>Dactylopodida</taxon>
        <taxon>Paramoebidae</taxon>
        <taxon>Paramoeba</taxon>
    </lineage>
</organism>
<gene>
    <name evidence="1" type="ORF">NAES01612_LOCUS19602</name>
</gene>
<dbReference type="AlphaFoldDB" id="A0A7S4P6D8"/>
<proteinExistence type="predicted"/>
<sequence>MNARNNKEKQLMYDVCRAHLVEVTETLLERNYLPDKRLEEGFPFECVLGELSTLMVTNFRVALRRFKPLVLKAVKKCLVQQTDTLRRQCGKGQHKVRLADLSYCARALRRQLFSKEKEEISFPKINGGDTIGDNIKRVVVDFVKSFLPVLPGCDNLWSETPENTTYWGDFLPILTQLQETLSFPLSPQAKRGVVFIPFNNTIVNRVFKKQNMKEFVNSCINTSPRSSSASTQMMGMGPKTGDLYRWLHTKGWTLKNMRTNGVDVRWTFEVKAGNK</sequence>
<protein>
    <submittedName>
        <fullName evidence="1">Uncharacterized protein</fullName>
    </submittedName>
</protein>
<name>A0A7S4P6D8_9EUKA</name>
<dbReference type="EMBL" id="HBKR01029920">
    <property type="protein sequence ID" value="CAE2324956.1"/>
    <property type="molecule type" value="Transcribed_RNA"/>
</dbReference>
<accession>A0A7S4P6D8</accession>